<evidence type="ECO:0000313" key="3">
    <source>
        <dbReference type="EMBL" id="KPL89000.1"/>
    </source>
</evidence>
<gene>
    <name evidence="3" type="ORF">SE18_10140</name>
</gene>
<dbReference type="CDD" id="cd05008">
    <property type="entry name" value="SIS_GlmS_GlmD_1"/>
    <property type="match status" value="1"/>
</dbReference>
<accession>A0A0P6Y865</accession>
<dbReference type="InterPro" id="IPR001347">
    <property type="entry name" value="SIS_dom"/>
</dbReference>
<dbReference type="PANTHER" id="PTHR10937:SF8">
    <property type="entry name" value="AMINOTRANSFERASE-RELATED"/>
    <property type="match status" value="1"/>
</dbReference>
<dbReference type="AlphaFoldDB" id="A0A0P6Y865"/>
<dbReference type="CDD" id="cd05009">
    <property type="entry name" value="SIS_GlmS_GlmD_2"/>
    <property type="match status" value="1"/>
</dbReference>
<dbReference type="SUPFAM" id="SSF53697">
    <property type="entry name" value="SIS domain"/>
    <property type="match status" value="1"/>
</dbReference>
<dbReference type="Pfam" id="PF01380">
    <property type="entry name" value="SIS"/>
    <property type="match status" value="2"/>
</dbReference>
<proteinExistence type="predicted"/>
<dbReference type="Gene3D" id="3.40.50.10490">
    <property type="entry name" value="Glucose-6-phosphate isomerase like protein, domain 1"/>
    <property type="match status" value="2"/>
</dbReference>
<sequence>MLTQSHLYREIYEQPQSLARLLEAEKATVASLAAAIRERNISQIVIAARGTSDNAARYAQYLLGSINGILVTLATPSLFSIYQRPPVLGNVCVLGISQSGKSPDIVAVLTEARKQGALTAAITNKTDSPLAQAGDFVIDLHAGEELAVAATKSYSAQLVAIAMLSTALSDDASMNPALERLPRFVGDTLSNLPDMANVVQRYRYMQQCVVIGRGYNYSTAFELALKLKELTYTIVQPYSSADFLHGPVAVLEQGFPVIVIAPSGPMLPEMQSFIQTIRERGAEILAISDDHDTLRLSRTPLRTPNGLPEWLSPMINIVPGQLLALHLAHTRDFDVDQPRGLRKVTETR</sequence>
<dbReference type="OrthoDB" id="9782098at2"/>
<keyword evidence="1" id="KW-0677">Repeat</keyword>
<dbReference type="InterPro" id="IPR046348">
    <property type="entry name" value="SIS_dom_sf"/>
</dbReference>
<keyword evidence="4" id="KW-1185">Reference proteome</keyword>
<dbReference type="InterPro" id="IPR035466">
    <property type="entry name" value="GlmS/AgaS_SIS"/>
</dbReference>
<dbReference type="PROSITE" id="PS51464">
    <property type="entry name" value="SIS"/>
    <property type="match status" value="2"/>
</dbReference>
<evidence type="ECO:0000256" key="1">
    <source>
        <dbReference type="ARBA" id="ARBA00022737"/>
    </source>
</evidence>
<dbReference type="InterPro" id="IPR035490">
    <property type="entry name" value="GlmS/FrlB_SIS"/>
</dbReference>
<evidence type="ECO:0000313" key="4">
    <source>
        <dbReference type="Proteomes" id="UP000050277"/>
    </source>
</evidence>
<dbReference type="Proteomes" id="UP000050277">
    <property type="component" value="Unassembled WGS sequence"/>
</dbReference>
<evidence type="ECO:0000259" key="2">
    <source>
        <dbReference type="PROSITE" id="PS51464"/>
    </source>
</evidence>
<dbReference type="STRING" id="70996.SE18_10140"/>
<feature type="domain" description="SIS" evidence="2">
    <location>
        <begin position="32"/>
        <end position="174"/>
    </location>
</feature>
<feature type="domain" description="SIS" evidence="2">
    <location>
        <begin position="198"/>
        <end position="338"/>
    </location>
</feature>
<keyword evidence="3" id="KW-0808">Transferase</keyword>
<dbReference type="PANTHER" id="PTHR10937">
    <property type="entry name" value="GLUCOSAMINE--FRUCTOSE-6-PHOSPHATE AMINOTRANSFERASE, ISOMERIZING"/>
    <property type="match status" value="1"/>
</dbReference>
<dbReference type="GO" id="GO:1901135">
    <property type="term" value="P:carbohydrate derivative metabolic process"/>
    <property type="evidence" value="ECO:0007669"/>
    <property type="project" value="InterPro"/>
</dbReference>
<reference evidence="3 4" key="1">
    <citation type="submission" date="2015-07" db="EMBL/GenBank/DDBJ databases">
        <title>Whole genome sequence of Herpetosiphon geysericola DSM 7119.</title>
        <authorList>
            <person name="Hemp J."/>
            <person name="Ward L.M."/>
            <person name="Pace L.A."/>
            <person name="Fischer W.W."/>
        </authorList>
    </citation>
    <scope>NUCLEOTIDE SEQUENCE [LARGE SCALE GENOMIC DNA]</scope>
    <source>
        <strain evidence="3 4">DSM 7119</strain>
    </source>
</reference>
<dbReference type="RefSeq" id="WP_054534325.1">
    <property type="nucleotide sequence ID" value="NZ_LGKP01000015.1"/>
</dbReference>
<dbReference type="EMBL" id="LGKP01000015">
    <property type="protein sequence ID" value="KPL89000.1"/>
    <property type="molecule type" value="Genomic_DNA"/>
</dbReference>
<protein>
    <submittedName>
        <fullName evidence="3">Glucosamine--fructose-6-phosphate aminotransferase</fullName>
    </submittedName>
</protein>
<dbReference type="GO" id="GO:0008483">
    <property type="term" value="F:transaminase activity"/>
    <property type="evidence" value="ECO:0007669"/>
    <property type="project" value="UniProtKB-KW"/>
</dbReference>
<name>A0A0P6Y865_9CHLR</name>
<keyword evidence="3" id="KW-0032">Aminotransferase</keyword>
<organism evidence="3 4">
    <name type="scientific">Herpetosiphon geysericola</name>
    <dbReference type="NCBI Taxonomy" id="70996"/>
    <lineage>
        <taxon>Bacteria</taxon>
        <taxon>Bacillati</taxon>
        <taxon>Chloroflexota</taxon>
        <taxon>Chloroflexia</taxon>
        <taxon>Herpetosiphonales</taxon>
        <taxon>Herpetosiphonaceae</taxon>
        <taxon>Herpetosiphon</taxon>
    </lineage>
</organism>
<comment type="caution">
    <text evidence="3">The sequence shown here is derived from an EMBL/GenBank/DDBJ whole genome shotgun (WGS) entry which is preliminary data.</text>
</comment>
<dbReference type="GO" id="GO:0097367">
    <property type="term" value="F:carbohydrate derivative binding"/>
    <property type="evidence" value="ECO:0007669"/>
    <property type="project" value="InterPro"/>
</dbReference>
<dbReference type="PATRIC" id="fig|70996.4.peg.4592"/>